<accession>A0A974XXE5</accession>
<feature type="compositionally biased region" description="Basic and acidic residues" evidence="1">
    <location>
        <begin position="39"/>
        <end position="53"/>
    </location>
</feature>
<protein>
    <recommendedName>
        <fullName evidence="4">Stress-induced protein</fullName>
    </recommendedName>
</protein>
<dbReference type="InterPro" id="IPR019626">
    <property type="entry name" value="Stress-induced_KGG_rpt"/>
</dbReference>
<reference evidence="2 3" key="1">
    <citation type="submission" date="2021-03" db="EMBL/GenBank/DDBJ databases">
        <title>Lysobacter sp. nov. isolated from soil of gangwondo yeongwol, south Korea.</title>
        <authorList>
            <person name="Kim K.R."/>
            <person name="Kim K.H."/>
            <person name="Jeon C.O."/>
        </authorList>
    </citation>
    <scope>NUCLEOTIDE SEQUENCE [LARGE SCALE GENOMIC DNA]</scope>
    <source>
        <strain evidence="2 3">R19</strain>
    </source>
</reference>
<dbReference type="KEGG" id="lsf:I8J32_012530"/>
<feature type="region of interest" description="Disordered" evidence="1">
    <location>
        <begin position="26"/>
        <end position="109"/>
    </location>
</feature>
<proteinExistence type="predicted"/>
<dbReference type="EMBL" id="CP071518">
    <property type="protein sequence ID" value="QSX77571.1"/>
    <property type="molecule type" value="Genomic_DNA"/>
</dbReference>
<dbReference type="AlphaFoldDB" id="A0A974XXE5"/>
<gene>
    <name evidence="2" type="ORF">I8J32_012530</name>
</gene>
<dbReference type="Pfam" id="PF10685">
    <property type="entry name" value="KGG"/>
    <property type="match status" value="1"/>
</dbReference>
<evidence type="ECO:0000256" key="1">
    <source>
        <dbReference type="SAM" id="MobiDB-lite"/>
    </source>
</evidence>
<name>A0A974XXE5_9GAMM</name>
<dbReference type="Proteomes" id="UP000639274">
    <property type="component" value="Chromosome"/>
</dbReference>
<evidence type="ECO:0000313" key="2">
    <source>
        <dbReference type="EMBL" id="QSX77571.1"/>
    </source>
</evidence>
<keyword evidence="3" id="KW-1185">Reference proteome</keyword>
<evidence type="ECO:0008006" key="4">
    <source>
        <dbReference type="Google" id="ProtNLM"/>
    </source>
</evidence>
<organism evidence="2 3">
    <name type="scientific">Agrilutibacter solisilvae</name>
    <dbReference type="NCBI Taxonomy" id="2763317"/>
    <lineage>
        <taxon>Bacteria</taxon>
        <taxon>Pseudomonadati</taxon>
        <taxon>Pseudomonadota</taxon>
        <taxon>Gammaproteobacteria</taxon>
        <taxon>Lysobacterales</taxon>
        <taxon>Lysobacteraceae</taxon>
        <taxon>Agrilutibacter</taxon>
    </lineage>
</organism>
<evidence type="ECO:0000313" key="3">
    <source>
        <dbReference type="Proteomes" id="UP000639274"/>
    </source>
</evidence>
<dbReference type="RefSeq" id="WP_200612680.1">
    <property type="nucleotide sequence ID" value="NZ_CP071518.1"/>
</dbReference>
<sequence>MPHRSQTGTPRARGFAAMDAEKQRAIASMGGRAAHRSGNAHEFDADEAREAGRRGGLARSASRRAGRPVELADGQGVMLAPQAGGDNVGMDTLTREFPQPGSADTDRTH</sequence>